<feature type="non-terminal residue" evidence="1">
    <location>
        <position position="1"/>
    </location>
</feature>
<protein>
    <submittedName>
        <fullName evidence="1">Uncharacterized protein</fullName>
    </submittedName>
</protein>
<dbReference type="Proteomes" id="UP000037035">
    <property type="component" value="Unassembled WGS sequence"/>
</dbReference>
<gene>
    <name evidence="1" type="ORF">VP01_9046g1</name>
</gene>
<organism evidence="1 2">
    <name type="scientific">Puccinia sorghi</name>
    <dbReference type="NCBI Taxonomy" id="27349"/>
    <lineage>
        <taxon>Eukaryota</taxon>
        <taxon>Fungi</taxon>
        <taxon>Dikarya</taxon>
        <taxon>Basidiomycota</taxon>
        <taxon>Pucciniomycotina</taxon>
        <taxon>Pucciniomycetes</taxon>
        <taxon>Pucciniales</taxon>
        <taxon>Pucciniaceae</taxon>
        <taxon>Puccinia</taxon>
    </lineage>
</organism>
<proteinExistence type="predicted"/>
<keyword evidence="2" id="KW-1185">Reference proteome</keyword>
<accession>A0A0L6U9V4</accession>
<evidence type="ECO:0000313" key="2">
    <source>
        <dbReference type="Proteomes" id="UP000037035"/>
    </source>
</evidence>
<sequence>LPHRQVESSSVASLMQNTVDEFLGIVDLSKLEGRSEIYNLLKKKCSQSDRRHKIDLMSNLLKLINDPTLAVMCRTSGSALNQMRFNSLR</sequence>
<dbReference type="EMBL" id="LAVV01014656">
    <property type="protein sequence ID" value="KNZ44550.1"/>
    <property type="molecule type" value="Genomic_DNA"/>
</dbReference>
<comment type="caution">
    <text evidence="1">The sequence shown here is derived from an EMBL/GenBank/DDBJ whole genome shotgun (WGS) entry which is preliminary data.</text>
</comment>
<reference evidence="1 2" key="1">
    <citation type="submission" date="2015-08" db="EMBL/GenBank/DDBJ databases">
        <title>Next Generation Sequencing and Analysis of the Genome of Puccinia sorghi L Schw, the Causal Agent of Maize Common Rust.</title>
        <authorList>
            <person name="Rochi L."/>
            <person name="Burguener G."/>
            <person name="Darino M."/>
            <person name="Turjanski A."/>
            <person name="Kreff E."/>
            <person name="Dieguez M.J."/>
            <person name="Sacco F."/>
        </authorList>
    </citation>
    <scope>NUCLEOTIDE SEQUENCE [LARGE SCALE GENOMIC DNA]</scope>
    <source>
        <strain evidence="1 2">RO10H11247</strain>
    </source>
</reference>
<name>A0A0L6U9V4_9BASI</name>
<dbReference type="VEuPathDB" id="FungiDB:VP01_9046g1"/>
<evidence type="ECO:0000313" key="1">
    <source>
        <dbReference type="EMBL" id="KNZ44550.1"/>
    </source>
</evidence>
<dbReference type="AlphaFoldDB" id="A0A0L6U9V4"/>